<reference evidence="2" key="1">
    <citation type="submission" date="2014-09" db="EMBL/GenBank/DDBJ databases">
        <title>Vibrio variabilis JCM 19239. (C206) whole genome shotgun sequence.</title>
        <authorList>
            <person name="Sawabe T."/>
            <person name="Meirelles P."/>
            <person name="Nakanishi M."/>
            <person name="Sayaka M."/>
            <person name="Hattori M."/>
            <person name="Ohkuma M."/>
        </authorList>
    </citation>
    <scope>NUCLEOTIDE SEQUENCE [LARGE SCALE GENOMIC DNA]</scope>
    <source>
        <strain evidence="2">JCM 19239</strain>
    </source>
</reference>
<dbReference type="EMBL" id="BBMS01000023">
    <property type="protein sequence ID" value="GAL26901.1"/>
    <property type="molecule type" value="Genomic_DNA"/>
</dbReference>
<keyword evidence="2" id="KW-1185">Reference proteome</keyword>
<comment type="caution">
    <text evidence="1">The sequence shown here is derived from an EMBL/GenBank/DDBJ whole genome shotgun (WGS) entry which is preliminary data.</text>
</comment>
<dbReference type="Proteomes" id="UP000029223">
    <property type="component" value="Unassembled WGS sequence"/>
</dbReference>
<evidence type="ECO:0000313" key="1">
    <source>
        <dbReference type="EMBL" id="GAL26901.1"/>
    </source>
</evidence>
<reference evidence="2" key="2">
    <citation type="submission" date="2014-09" db="EMBL/GenBank/DDBJ databases">
        <authorList>
            <consortium name="NBRP consortium"/>
            <person name="Sawabe T."/>
            <person name="Meirelles P."/>
            <person name="Nakanishi M."/>
            <person name="Sayaka M."/>
            <person name="Hattori M."/>
            <person name="Ohkuma M."/>
        </authorList>
    </citation>
    <scope>NUCLEOTIDE SEQUENCE [LARGE SCALE GENOMIC DNA]</scope>
    <source>
        <strain evidence="2">JCM 19239</strain>
    </source>
</reference>
<proteinExistence type="predicted"/>
<protein>
    <submittedName>
        <fullName evidence="1">Uncharacterized protein</fullName>
    </submittedName>
</protein>
<name>A0ABQ0JDR4_9VIBR</name>
<sequence>MKHLVIVDNNAMLKRMNYVEPKTIYKTGNAIAGDASRLGVCNQCTDL</sequence>
<evidence type="ECO:0000313" key="2">
    <source>
        <dbReference type="Proteomes" id="UP000029223"/>
    </source>
</evidence>
<accession>A0ABQ0JDR4</accession>
<gene>
    <name evidence="1" type="ORF">JCM19239_7451</name>
</gene>
<organism evidence="1 2">
    <name type="scientific">Vibrio variabilis</name>
    <dbReference type="NCBI Taxonomy" id="990271"/>
    <lineage>
        <taxon>Bacteria</taxon>
        <taxon>Pseudomonadati</taxon>
        <taxon>Pseudomonadota</taxon>
        <taxon>Gammaproteobacteria</taxon>
        <taxon>Vibrionales</taxon>
        <taxon>Vibrionaceae</taxon>
        <taxon>Vibrio</taxon>
    </lineage>
</organism>